<evidence type="ECO:0000256" key="2">
    <source>
        <dbReference type="ARBA" id="ARBA00004370"/>
    </source>
</evidence>
<comment type="catalytic activity">
    <reaction evidence="1">
        <text>ATP + protein L-histidine = ADP + protein N-phospho-L-histidine.</text>
        <dbReference type="EC" id="2.7.13.3"/>
    </reaction>
</comment>
<dbReference type="OrthoDB" id="9773956at2"/>
<dbReference type="InterPro" id="IPR003594">
    <property type="entry name" value="HATPase_dom"/>
</dbReference>
<evidence type="ECO:0000256" key="3">
    <source>
        <dbReference type="ARBA" id="ARBA00012438"/>
    </source>
</evidence>
<dbReference type="GO" id="GO:0016036">
    <property type="term" value="P:cellular response to phosphate starvation"/>
    <property type="evidence" value="ECO:0007669"/>
    <property type="project" value="TreeGrafter"/>
</dbReference>
<dbReference type="InterPro" id="IPR005467">
    <property type="entry name" value="His_kinase_dom"/>
</dbReference>
<evidence type="ECO:0000259" key="8">
    <source>
        <dbReference type="PROSITE" id="PS50109"/>
    </source>
</evidence>
<evidence type="ECO:0000256" key="7">
    <source>
        <dbReference type="ARBA" id="ARBA00023012"/>
    </source>
</evidence>
<dbReference type="CDD" id="cd00082">
    <property type="entry name" value="HisKA"/>
    <property type="match status" value="1"/>
</dbReference>
<evidence type="ECO:0000313" key="10">
    <source>
        <dbReference type="Proteomes" id="UP000190080"/>
    </source>
</evidence>
<dbReference type="SMART" id="SM00388">
    <property type="entry name" value="HisKA"/>
    <property type="match status" value="1"/>
</dbReference>
<comment type="subcellular location">
    <subcellularLocation>
        <location evidence="2">Membrane</location>
    </subcellularLocation>
</comment>
<keyword evidence="5 9" id="KW-0808">Transferase</keyword>
<dbReference type="Gene3D" id="1.10.287.130">
    <property type="match status" value="1"/>
</dbReference>
<keyword evidence="4" id="KW-0597">Phosphoprotein</keyword>
<keyword evidence="6" id="KW-0418">Kinase</keyword>
<dbReference type="GO" id="GO:0005886">
    <property type="term" value="C:plasma membrane"/>
    <property type="evidence" value="ECO:0007669"/>
    <property type="project" value="TreeGrafter"/>
</dbReference>
<dbReference type="PANTHER" id="PTHR45453">
    <property type="entry name" value="PHOSPHATE REGULON SENSOR PROTEIN PHOR"/>
    <property type="match status" value="1"/>
</dbReference>
<dbReference type="SUPFAM" id="SSF47384">
    <property type="entry name" value="Homodimeric domain of signal transducing histidine kinase"/>
    <property type="match status" value="1"/>
</dbReference>
<dbReference type="STRING" id="1450648.CLORY_07080"/>
<evidence type="ECO:0000256" key="6">
    <source>
        <dbReference type="ARBA" id="ARBA00022777"/>
    </source>
</evidence>
<dbReference type="Pfam" id="PF02518">
    <property type="entry name" value="HATPase_c"/>
    <property type="match status" value="1"/>
</dbReference>
<organism evidence="9 10">
    <name type="scientific">Clostridium oryzae</name>
    <dbReference type="NCBI Taxonomy" id="1450648"/>
    <lineage>
        <taxon>Bacteria</taxon>
        <taxon>Bacillati</taxon>
        <taxon>Bacillota</taxon>
        <taxon>Clostridia</taxon>
        <taxon>Eubacteriales</taxon>
        <taxon>Clostridiaceae</taxon>
        <taxon>Clostridium</taxon>
    </lineage>
</organism>
<evidence type="ECO:0000256" key="1">
    <source>
        <dbReference type="ARBA" id="ARBA00000085"/>
    </source>
</evidence>
<dbReference type="InterPro" id="IPR036097">
    <property type="entry name" value="HisK_dim/P_sf"/>
</dbReference>
<sequence length="281" mass="32285">MKFFLPWRRTYNRLNNMVDDAIKGTFEETDYNESELSKLEVKWKQFLTNSKLSRSNIEKEKENIKGIVSDISHQTKTPLSNILLYTQLLQEKEVNEDNKALIKQIATQAEKLDFLIHALVKISRLESGTMTIVPIKQEIAPMIYGAVTELKAKAKQKNILINVIGERAVKASCDLKWTEEAIYNIIDNAVKYSNDDTEIAISVKEFELYICIDIIDQGMGIKEEEITQIFKRFYRSQSVQQQSGVGIGLYLSREIIRQQQGYINVTSKLGKGSTFSIYLPR</sequence>
<reference evidence="9 10" key="1">
    <citation type="submission" date="2017-03" db="EMBL/GenBank/DDBJ databases">
        <title>Genome sequence of Clostridium oryzae DSM 28571.</title>
        <authorList>
            <person name="Poehlein A."/>
            <person name="Daniel R."/>
        </authorList>
    </citation>
    <scope>NUCLEOTIDE SEQUENCE [LARGE SCALE GENOMIC DNA]</scope>
    <source>
        <strain evidence="9 10">DSM 28571</strain>
    </source>
</reference>
<keyword evidence="7" id="KW-0902">Two-component regulatory system</keyword>
<gene>
    <name evidence="9" type="primary">phoR_4</name>
    <name evidence="9" type="ORF">CLORY_07080</name>
</gene>
<dbReference type="AlphaFoldDB" id="A0A1V4IWF6"/>
<dbReference type="Proteomes" id="UP000190080">
    <property type="component" value="Unassembled WGS sequence"/>
</dbReference>
<dbReference type="SUPFAM" id="SSF55874">
    <property type="entry name" value="ATPase domain of HSP90 chaperone/DNA topoisomerase II/histidine kinase"/>
    <property type="match status" value="1"/>
</dbReference>
<keyword evidence="10" id="KW-1185">Reference proteome</keyword>
<dbReference type="EC" id="2.7.13.3" evidence="3"/>
<accession>A0A1V4IWF6</accession>
<dbReference type="InterPro" id="IPR050351">
    <property type="entry name" value="BphY/WalK/GraS-like"/>
</dbReference>
<dbReference type="InterPro" id="IPR003661">
    <property type="entry name" value="HisK_dim/P_dom"/>
</dbReference>
<proteinExistence type="predicted"/>
<evidence type="ECO:0000256" key="5">
    <source>
        <dbReference type="ARBA" id="ARBA00022679"/>
    </source>
</evidence>
<dbReference type="GO" id="GO:0004721">
    <property type="term" value="F:phosphoprotein phosphatase activity"/>
    <property type="evidence" value="ECO:0007669"/>
    <property type="project" value="TreeGrafter"/>
</dbReference>
<dbReference type="Gene3D" id="3.30.565.10">
    <property type="entry name" value="Histidine kinase-like ATPase, C-terminal domain"/>
    <property type="match status" value="1"/>
</dbReference>
<dbReference type="InterPro" id="IPR004358">
    <property type="entry name" value="Sig_transdc_His_kin-like_C"/>
</dbReference>
<evidence type="ECO:0000256" key="4">
    <source>
        <dbReference type="ARBA" id="ARBA00022553"/>
    </source>
</evidence>
<dbReference type="InterPro" id="IPR036890">
    <property type="entry name" value="HATPase_C_sf"/>
</dbReference>
<dbReference type="PANTHER" id="PTHR45453:SF1">
    <property type="entry name" value="PHOSPHATE REGULON SENSOR PROTEIN PHOR"/>
    <property type="match status" value="1"/>
</dbReference>
<dbReference type="GO" id="GO:0000155">
    <property type="term" value="F:phosphorelay sensor kinase activity"/>
    <property type="evidence" value="ECO:0007669"/>
    <property type="project" value="InterPro"/>
</dbReference>
<dbReference type="SMART" id="SM00387">
    <property type="entry name" value="HATPase_c"/>
    <property type="match status" value="1"/>
</dbReference>
<dbReference type="PRINTS" id="PR00344">
    <property type="entry name" value="BCTRLSENSOR"/>
</dbReference>
<dbReference type="EMBL" id="MZGV01000005">
    <property type="protein sequence ID" value="OPJ64160.1"/>
    <property type="molecule type" value="Genomic_DNA"/>
</dbReference>
<evidence type="ECO:0000313" key="9">
    <source>
        <dbReference type="EMBL" id="OPJ64160.1"/>
    </source>
</evidence>
<dbReference type="RefSeq" id="WP_079422163.1">
    <property type="nucleotide sequence ID" value="NZ_MZGV01000005.1"/>
</dbReference>
<comment type="caution">
    <text evidence="9">The sequence shown here is derived from an EMBL/GenBank/DDBJ whole genome shotgun (WGS) entry which is preliminary data.</text>
</comment>
<protein>
    <recommendedName>
        <fullName evidence="3">histidine kinase</fullName>
        <ecNumber evidence="3">2.7.13.3</ecNumber>
    </recommendedName>
</protein>
<name>A0A1V4IWF6_9CLOT</name>
<feature type="domain" description="Histidine kinase" evidence="8">
    <location>
        <begin position="70"/>
        <end position="281"/>
    </location>
</feature>
<dbReference type="FunFam" id="3.30.565.10:FF:000006">
    <property type="entry name" value="Sensor histidine kinase WalK"/>
    <property type="match status" value="1"/>
</dbReference>
<dbReference type="PROSITE" id="PS50109">
    <property type="entry name" value="HIS_KIN"/>
    <property type="match status" value="1"/>
</dbReference>
<dbReference type="Pfam" id="PF00512">
    <property type="entry name" value="HisKA"/>
    <property type="match status" value="1"/>
</dbReference>